<accession>A0A2N3NE84</accession>
<dbReference type="PANTHER" id="PTHR47842">
    <property type="entry name" value="EXPRESSED PROTEIN"/>
    <property type="match status" value="1"/>
</dbReference>
<evidence type="ECO:0000313" key="3">
    <source>
        <dbReference type="Proteomes" id="UP000233524"/>
    </source>
</evidence>
<evidence type="ECO:0000256" key="1">
    <source>
        <dbReference type="SAM" id="MobiDB-lite"/>
    </source>
</evidence>
<dbReference type="STRING" id="41688.A0A2N3NE84"/>
<sequence length="173" mass="18875">MSSLPDKAARKQSEKETKTRQKAYDRAVKAREKLIKQRDKLIEKHYRQQEKAAAKAAAAAAAARPPPPSNPPLPFAREAGGGGGVAPADGKEKKPRKFCALPRKRNGEVDTAWVAVFMEGVDEVGAHCGLFFPGPHYEKLVGDVGERIVGWVHEDLSRRAVAEMQGFALSFDA</sequence>
<comment type="caution">
    <text evidence="2">The sequence shown here is derived from an EMBL/GenBank/DDBJ whole genome shotgun (WGS) entry which is preliminary data.</text>
</comment>
<dbReference type="InParanoid" id="A0A2N3NE84"/>
<dbReference type="OrthoDB" id="3248508at2759"/>
<reference evidence="2 3" key="1">
    <citation type="journal article" date="2017" name="G3 (Bethesda)">
        <title>First Draft Genome Sequence of the Pathogenic Fungus Lomentospora prolificans (Formerly Scedosporium prolificans).</title>
        <authorList>
            <person name="Luo R."/>
            <person name="Zimin A."/>
            <person name="Workman R."/>
            <person name="Fan Y."/>
            <person name="Pertea G."/>
            <person name="Grossman N."/>
            <person name="Wear M.P."/>
            <person name="Jia B."/>
            <person name="Miller H."/>
            <person name="Casadevall A."/>
            <person name="Timp W."/>
            <person name="Zhang S.X."/>
            <person name="Salzberg S.L."/>
        </authorList>
    </citation>
    <scope>NUCLEOTIDE SEQUENCE [LARGE SCALE GENOMIC DNA]</scope>
    <source>
        <strain evidence="2 3">JHH-5317</strain>
    </source>
</reference>
<dbReference type="VEuPathDB" id="FungiDB:jhhlp_002478"/>
<feature type="compositionally biased region" description="Pro residues" evidence="1">
    <location>
        <begin position="64"/>
        <end position="74"/>
    </location>
</feature>
<protein>
    <submittedName>
        <fullName evidence="2">Uncharacterized protein</fullName>
    </submittedName>
</protein>
<proteinExistence type="predicted"/>
<gene>
    <name evidence="2" type="ORF">jhhlp_002478</name>
</gene>
<evidence type="ECO:0000313" key="2">
    <source>
        <dbReference type="EMBL" id="PKS10721.1"/>
    </source>
</evidence>
<dbReference type="AlphaFoldDB" id="A0A2N3NE84"/>
<feature type="compositionally biased region" description="Basic and acidic residues" evidence="1">
    <location>
        <begin position="7"/>
        <end position="30"/>
    </location>
</feature>
<feature type="region of interest" description="Disordered" evidence="1">
    <location>
        <begin position="1"/>
        <end position="30"/>
    </location>
</feature>
<dbReference type="PANTHER" id="PTHR47842:SF3">
    <property type="entry name" value="DUF676 DOMAIN-CONTAINING PROTEIN"/>
    <property type="match status" value="1"/>
</dbReference>
<dbReference type="Proteomes" id="UP000233524">
    <property type="component" value="Unassembled WGS sequence"/>
</dbReference>
<feature type="compositionally biased region" description="Low complexity" evidence="1">
    <location>
        <begin position="54"/>
        <end position="63"/>
    </location>
</feature>
<organism evidence="2 3">
    <name type="scientific">Lomentospora prolificans</name>
    <dbReference type="NCBI Taxonomy" id="41688"/>
    <lineage>
        <taxon>Eukaryota</taxon>
        <taxon>Fungi</taxon>
        <taxon>Dikarya</taxon>
        <taxon>Ascomycota</taxon>
        <taxon>Pezizomycotina</taxon>
        <taxon>Sordariomycetes</taxon>
        <taxon>Hypocreomycetidae</taxon>
        <taxon>Microascales</taxon>
        <taxon>Microascaceae</taxon>
        <taxon>Lomentospora</taxon>
    </lineage>
</organism>
<name>A0A2N3NE84_9PEZI</name>
<feature type="region of interest" description="Disordered" evidence="1">
    <location>
        <begin position="46"/>
        <end position="97"/>
    </location>
</feature>
<dbReference type="EMBL" id="NLAX01000008">
    <property type="protein sequence ID" value="PKS10721.1"/>
    <property type="molecule type" value="Genomic_DNA"/>
</dbReference>
<keyword evidence="3" id="KW-1185">Reference proteome</keyword>